<feature type="domain" description="ABC transmembrane type-1" evidence="11">
    <location>
        <begin position="33"/>
        <end position="317"/>
    </location>
</feature>
<evidence type="ECO:0000256" key="1">
    <source>
        <dbReference type="ARBA" id="ARBA00004651"/>
    </source>
</evidence>
<evidence type="ECO:0000313" key="12">
    <source>
        <dbReference type="EMBL" id="KIH70967.1"/>
    </source>
</evidence>
<evidence type="ECO:0000256" key="9">
    <source>
        <dbReference type="SAM" id="Phobius"/>
    </source>
</evidence>
<dbReference type="InterPro" id="IPR036640">
    <property type="entry name" value="ABC1_TM_sf"/>
</dbReference>
<evidence type="ECO:0000313" key="13">
    <source>
        <dbReference type="EMBL" id="MDB0580194.1"/>
    </source>
</evidence>
<feature type="transmembrane region" description="Helical" evidence="9">
    <location>
        <begin position="72"/>
        <end position="95"/>
    </location>
</feature>
<evidence type="ECO:0000256" key="8">
    <source>
        <dbReference type="ARBA" id="ARBA00025074"/>
    </source>
</evidence>
<dbReference type="CDD" id="cd03254">
    <property type="entry name" value="ABCC_Glucan_exporter_like"/>
    <property type="match status" value="1"/>
</dbReference>
<keyword evidence="3 9" id="KW-0812">Transmembrane</keyword>
<reference evidence="13" key="3">
    <citation type="submission" date="2020-04" db="EMBL/GenBank/DDBJ databases">
        <authorList>
            <person name="Tanveer F."/>
            <person name="Xie Y."/>
            <person name="Shinwari Z.K."/>
        </authorList>
    </citation>
    <scope>NUCLEOTIDE SEQUENCE</scope>
    <source>
        <strain evidence="13">MOSEL-ME25</strain>
    </source>
</reference>
<comment type="caution">
    <text evidence="12">The sequence shown here is derived from an EMBL/GenBank/DDBJ whole genome shotgun (WGS) entry which is preliminary data.</text>
</comment>
<dbReference type="InterPro" id="IPR017871">
    <property type="entry name" value="ABC_transporter-like_CS"/>
</dbReference>
<dbReference type="Proteomes" id="UP000527860">
    <property type="component" value="Unassembled WGS sequence"/>
</dbReference>
<reference evidence="15" key="2">
    <citation type="submission" date="2020-04" db="EMBL/GenBank/DDBJ databases">
        <title>Genome analysis and biological profiling of marine Cellulosimicrobium funkei MOSEL-ME6.</title>
        <authorList>
            <person name="Tanveer F."/>
            <person name="Xie Y."/>
            <person name="Shinwari Z.K."/>
        </authorList>
    </citation>
    <scope>NUCLEOTIDE SEQUENCE [LARGE SCALE GENOMIC DNA]</scope>
    <source>
        <strain evidence="15">MOSEL-ME25</strain>
    </source>
</reference>
<evidence type="ECO:0000256" key="4">
    <source>
        <dbReference type="ARBA" id="ARBA00022741"/>
    </source>
</evidence>
<keyword evidence="5 12" id="KW-0067">ATP-binding</keyword>
<evidence type="ECO:0000256" key="3">
    <source>
        <dbReference type="ARBA" id="ARBA00022692"/>
    </source>
</evidence>
<dbReference type="Gene3D" id="1.20.1560.10">
    <property type="entry name" value="ABC transporter type 1, transmembrane domain"/>
    <property type="match status" value="1"/>
</dbReference>
<dbReference type="InterPro" id="IPR039421">
    <property type="entry name" value="Type_1_exporter"/>
</dbReference>
<dbReference type="Pfam" id="PF00005">
    <property type="entry name" value="ABC_tran"/>
    <property type="match status" value="1"/>
</dbReference>
<keyword evidence="4" id="KW-0547">Nucleotide-binding</keyword>
<evidence type="ECO:0000313" key="14">
    <source>
        <dbReference type="Proteomes" id="UP000031546"/>
    </source>
</evidence>
<dbReference type="PANTHER" id="PTHR43394:SF1">
    <property type="entry name" value="ATP-BINDING CASSETTE SUB-FAMILY B MEMBER 10, MITOCHONDRIAL"/>
    <property type="match status" value="1"/>
</dbReference>
<keyword evidence="7 9" id="KW-0472">Membrane</keyword>
<dbReference type="GO" id="GO:0005524">
    <property type="term" value="F:ATP binding"/>
    <property type="evidence" value="ECO:0007669"/>
    <property type="project" value="UniProtKB-KW"/>
</dbReference>
<feature type="transmembrane region" description="Helical" evidence="9">
    <location>
        <begin position="256"/>
        <end position="274"/>
    </location>
</feature>
<dbReference type="InterPro" id="IPR003439">
    <property type="entry name" value="ABC_transporter-like_ATP-bd"/>
</dbReference>
<evidence type="ECO:0000256" key="2">
    <source>
        <dbReference type="ARBA" id="ARBA00022448"/>
    </source>
</evidence>
<dbReference type="AlphaFoldDB" id="A0A0C2E6L8"/>
<comment type="subcellular location">
    <subcellularLocation>
        <location evidence="1">Cell membrane</location>
        <topology evidence="1">Multi-pass membrane protein</topology>
    </subcellularLocation>
</comment>
<evidence type="ECO:0000256" key="5">
    <source>
        <dbReference type="ARBA" id="ARBA00022840"/>
    </source>
</evidence>
<evidence type="ECO:0000259" key="11">
    <source>
        <dbReference type="PROSITE" id="PS50929"/>
    </source>
</evidence>
<dbReference type="Proteomes" id="UP000031546">
    <property type="component" value="Unassembled WGS sequence"/>
</dbReference>
<keyword evidence="2" id="KW-0813">Transport</keyword>
<dbReference type="SUPFAM" id="SSF52540">
    <property type="entry name" value="P-loop containing nucleoside triphosphate hydrolases"/>
    <property type="match status" value="1"/>
</dbReference>
<dbReference type="PROSITE" id="PS50893">
    <property type="entry name" value="ABC_TRANSPORTER_2"/>
    <property type="match status" value="1"/>
</dbReference>
<feature type="transmembrane region" description="Helical" evidence="9">
    <location>
        <begin position="173"/>
        <end position="191"/>
    </location>
</feature>
<dbReference type="PROSITE" id="PS50929">
    <property type="entry name" value="ABC_TM1F"/>
    <property type="match status" value="1"/>
</dbReference>
<evidence type="ECO:0000256" key="6">
    <source>
        <dbReference type="ARBA" id="ARBA00022989"/>
    </source>
</evidence>
<dbReference type="GO" id="GO:0016887">
    <property type="term" value="F:ATP hydrolysis activity"/>
    <property type="evidence" value="ECO:0007669"/>
    <property type="project" value="InterPro"/>
</dbReference>
<dbReference type="EMBL" id="JXII01000004">
    <property type="protein sequence ID" value="KIH70967.1"/>
    <property type="molecule type" value="Genomic_DNA"/>
</dbReference>
<dbReference type="InterPro" id="IPR027417">
    <property type="entry name" value="P-loop_NTPase"/>
</dbReference>
<dbReference type="FunFam" id="3.40.50.300:FF:000287">
    <property type="entry name" value="Multidrug ABC transporter ATP-binding protein"/>
    <property type="match status" value="1"/>
</dbReference>
<dbReference type="Pfam" id="PF00664">
    <property type="entry name" value="ABC_membrane"/>
    <property type="match status" value="1"/>
</dbReference>
<sequence>MEDNQFNLSFNDQKNVLFRLMKYTLPFKGTLTLGFIMLIISTITGVATPYLVMIFIDDYLTPGIFPEADMTWLITIFVLVQLVGAATTYMQIYLFQYLAFKVIQQLRIDAFDKIGRLGMRYFDKVPGGSVVSRITNDTEAIVEMFIGVLATFLMAFFMVISSFVMMFILDVRLALLALLFMPVIVLILGIYRKYSANFFSHARQLLSDLNAKLAESIEGMKIIQVFNQEGRLGREFNEINESHYKYNMKNVRLDGLLLRPAISMIYVLAIAVILGYFGLLSFSSTVTAGVIFAFIQYMERFFEPINQVSQNLNIFQQALVAASRVFILIDDERIEPHQPETSDYGITDGHIEFRDVTFSYDGRTDVLKDISFTARPGETVALVGHTGSGKSSIINLFMRFYEFSEGEILVDGHSLKDISRQALKKRVGLVLQDPFIFYGTVESNIRLYHPEMTFQQVKAAAEFVYADKFINRLPDGYQHRVIEKGGAFSSGERQLLAFARTMAMDPKILILDEATANIDSETEEQIQQSLERMRQGRTTLAIAHRLSTIQDADQILVLNRGEIVERGSHDALIRHGGIYHKMYQLQNGQHQLS</sequence>
<feature type="transmembrane region" description="Helical" evidence="9">
    <location>
        <begin position="141"/>
        <end position="167"/>
    </location>
</feature>
<dbReference type="GO" id="GO:0005886">
    <property type="term" value="C:plasma membrane"/>
    <property type="evidence" value="ECO:0007669"/>
    <property type="project" value="UniProtKB-SubCell"/>
</dbReference>
<dbReference type="InterPro" id="IPR011527">
    <property type="entry name" value="ABC1_TM_dom"/>
</dbReference>
<dbReference type="OrthoDB" id="9770415at2"/>
<gene>
    <name evidence="13" type="ORF">F7P68_0006605</name>
    <name evidence="12" type="ORF">SN16_05260</name>
</gene>
<accession>A0A0C2E6L8</accession>
<dbReference type="EMBL" id="JABEVU030000001">
    <property type="protein sequence ID" value="MDB0580194.1"/>
    <property type="molecule type" value="Genomic_DNA"/>
</dbReference>
<dbReference type="SMART" id="SM00382">
    <property type="entry name" value="AAA"/>
    <property type="match status" value="1"/>
</dbReference>
<keyword evidence="6 9" id="KW-1133">Transmembrane helix</keyword>
<evidence type="ECO:0000256" key="7">
    <source>
        <dbReference type="ARBA" id="ARBA00023136"/>
    </source>
</evidence>
<dbReference type="PROSITE" id="PS00211">
    <property type="entry name" value="ABC_TRANSPORTER_1"/>
    <property type="match status" value="1"/>
</dbReference>
<dbReference type="InterPro" id="IPR003593">
    <property type="entry name" value="AAA+_ATPase"/>
</dbReference>
<comment type="function">
    <text evidence="8">May be involved in multidrug export. Transmembrane domains (TMD) form a pore in the cell membrane and the ATP-binding domain (NBD) is responsible for energy generation.</text>
</comment>
<reference evidence="12 14" key="1">
    <citation type="submission" date="2015-01" db="EMBL/GenBank/DDBJ databases">
        <title>Genome sequences of high lactate-tolerant strain Salinicoccus roseus W12 with industrial interest.</title>
        <authorList>
            <person name="Wang H."/>
            <person name="Yu B."/>
        </authorList>
    </citation>
    <scope>NUCLEOTIDE SEQUENCE [LARGE SCALE GENOMIC DNA]</scope>
    <source>
        <strain evidence="12 14">W12</strain>
    </source>
</reference>
<dbReference type="GO" id="GO:0015421">
    <property type="term" value="F:ABC-type oligopeptide transporter activity"/>
    <property type="evidence" value="ECO:0007669"/>
    <property type="project" value="TreeGrafter"/>
</dbReference>
<reference evidence="13 15" key="4">
    <citation type="submission" date="2022-12" db="EMBL/GenBank/DDBJ databases">
        <title>Genome analysis and biological profiling of marine Salinicoccus roseus MOSEL-ME25.</title>
        <authorList>
            <person name="Mirza F.T."/>
            <person name="Xie Y."/>
            <person name="Shinwari Z.K."/>
        </authorList>
    </citation>
    <scope>NUCLEOTIDE SEQUENCE [LARGE SCALE GENOMIC DNA]</scope>
    <source>
        <strain evidence="13 15">MOSEL-ME25</strain>
    </source>
</reference>
<name>A0A0C2E6L8_9STAP</name>
<keyword evidence="15" id="KW-1185">Reference proteome</keyword>
<evidence type="ECO:0000313" key="15">
    <source>
        <dbReference type="Proteomes" id="UP000527860"/>
    </source>
</evidence>
<feature type="domain" description="ABC transporter" evidence="10">
    <location>
        <begin position="351"/>
        <end position="585"/>
    </location>
</feature>
<evidence type="ECO:0000259" key="10">
    <source>
        <dbReference type="PROSITE" id="PS50893"/>
    </source>
</evidence>
<dbReference type="RefSeq" id="WP_040105568.1">
    <property type="nucleotide sequence ID" value="NZ_JABEVU030000001.1"/>
</dbReference>
<protein>
    <submittedName>
        <fullName evidence="12 13">ABC transporter ATP-binding protein</fullName>
    </submittedName>
</protein>
<dbReference type="Gene3D" id="3.40.50.300">
    <property type="entry name" value="P-loop containing nucleotide triphosphate hydrolases"/>
    <property type="match status" value="1"/>
</dbReference>
<proteinExistence type="predicted"/>
<dbReference type="SUPFAM" id="SSF90123">
    <property type="entry name" value="ABC transporter transmembrane region"/>
    <property type="match status" value="1"/>
</dbReference>
<dbReference type="PANTHER" id="PTHR43394">
    <property type="entry name" value="ATP-DEPENDENT PERMEASE MDL1, MITOCHONDRIAL"/>
    <property type="match status" value="1"/>
</dbReference>
<dbReference type="CDD" id="cd18544">
    <property type="entry name" value="ABC_6TM_TmrA_like"/>
    <property type="match status" value="1"/>
</dbReference>
<dbReference type="GeneID" id="77844956"/>
<dbReference type="STRING" id="45670.SN16_05260"/>
<organism evidence="12 14">
    <name type="scientific">Salinicoccus roseus</name>
    <dbReference type="NCBI Taxonomy" id="45670"/>
    <lineage>
        <taxon>Bacteria</taxon>
        <taxon>Bacillati</taxon>
        <taxon>Bacillota</taxon>
        <taxon>Bacilli</taxon>
        <taxon>Bacillales</taxon>
        <taxon>Staphylococcaceae</taxon>
        <taxon>Salinicoccus</taxon>
    </lineage>
</organism>
<feature type="transmembrane region" description="Helical" evidence="9">
    <location>
        <begin position="29"/>
        <end position="52"/>
    </location>
</feature>